<keyword evidence="1" id="KW-1133">Transmembrane helix</keyword>
<feature type="transmembrane region" description="Helical" evidence="1">
    <location>
        <begin position="35"/>
        <end position="52"/>
    </location>
</feature>
<keyword evidence="1" id="KW-0812">Transmembrane</keyword>
<dbReference type="KEGG" id="fpr:FP2_22210"/>
<feature type="transmembrane region" description="Helical" evidence="1">
    <location>
        <begin position="6"/>
        <end position="23"/>
    </location>
</feature>
<reference evidence="2 3" key="1">
    <citation type="submission" date="2010-03" db="EMBL/GenBank/DDBJ databases">
        <title>The genome sequence of Faecalibacterium prausnitzii L2/6.</title>
        <authorList>
            <consortium name="metaHIT consortium -- http://www.metahit.eu/"/>
            <person name="Pajon A."/>
            <person name="Turner K."/>
            <person name="Parkhill J."/>
            <person name="Duncan S."/>
            <person name="Flint H."/>
        </authorList>
    </citation>
    <scope>NUCLEOTIDE SEQUENCE [LARGE SCALE GENOMIC DNA]</scope>
    <source>
        <strain evidence="3">L2-6</strain>
    </source>
</reference>
<dbReference type="BioCyc" id="FPRA718252:G1375-1886-MONOMER"/>
<dbReference type="HOGENOM" id="CLU_3061749_0_0_9"/>
<organism evidence="2 3">
    <name type="scientific">Faecalibacterium prausnitzii L2-6</name>
    <dbReference type="NCBI Taxonomy" id="718252"/>
    <lineage>
        <taxon>Bacteria</taxon>
        <taxon>Bacillati</taxon>
        <taxon>Bacillota</taxon>
        <taxon>Clostridia</taxon>
        <taxon>Eubacteriales</taxon>
        <taxon>Oscillospiraceae</taxon>
        <taxon>Faecalibacterium</taxon>
    </lineage>
</organism>
<keyword evidence="3" id="KW-1185">Reference proteome</keyword>
<proteinExistence type="predicted"/>
<accession>D4JZY1</accession>
<keyword evidence="1" id="KW-0472">Membrane</keyword>
<reference evidence="2 3" key="2">
    <citation type="submission" date="2010-03" db="EMBL/GenBank/DDBJ databases">
        <authorList>
            <person name="Pajon A."/>
        </authorList>
    </citation>
    <scope>NUCLEOTIDE SEQUENCE [LARGE SCALE GENOMIC DNA]</scope>
    <source>
        <strain evidence="3">L2-6</strain>
    </source>
</reference>
<dbReference type="EMBL" id="FP929045">
    <property type="protein sequence ID" value="CBK99580.1"/>
    <property type="molecule type" value="Genomic_DNA"/>
</dbReference>
<protein>
    <submittedName>
        <fullName evidence="2">Uncharacterized protein</fullName>
    </submittedName>
</protein>
<evidence type="ECO:0000256" key="1">
    <source>
        <dbReference type="SAM" id="Phobius"/>
    </source>
</evidence>
<evidence type="ECO:0000313" key="3">
    <source>
        <dbReference type="Proteomes" id="UP000008804"/>
    </source>
</evidence>
<name>D4JZY1_9FIRM</name>
<evidence type="ECO:0000313" key="2">
    <source>
        <dbReference type="EMBL" id="CBK99580.1"/>
    </source>
</evidence>
<gene>
    <name evidence="2" type="ORF">FP2_22210</name>
</gene>
<dbReference type="AlphaFoldDB" id="D4JZY1"/>
<sequence>MPVIEIITIVFAAITIYLCYDEYKKGKMSLRNFKIVSICESLAILGMIFLIIC</sequence>
<dbReference type="Proteomes" id="UP000008804">
    <property type="component" value="Chromosome"/>
</dbReference>